<comment type="caution">
    <text evidence="1">The sequence shown here is derived from an EMBL/GenBank/DDBJ whole genome shotgun (WGS) entry which is preliminary data.</text>
</comment>
<gene>
    <name evidence="1" type="ORF">H5410_045288</name>
</gene>
<protein>
    <recommendedName>
        <fullName evidence="3">Ubiquitin-like protease family profile domain-containing protein</fullName>
    </recommendedName>
</protein>
<dbReference type="AlphaFoldDB" id="A0A9J5XC86"/>
<dbReference type="EMBL" id="JACXVP010000009">
    <property type="protein sequence ID" value="KAG5584854.1"/>
    <property type="molecule type" value="Genomic_DNA"/>
</dbReference>
<organism evidence="1 2">
    <name type="scientific">Solanum commersonii</name>
    <name type="common">Commerson's wild potato</name>
    <name type="synonym">Commerson's nightshade</name>
    <dbReference type="NCBI Taxonomy" id="4109"/>
    <lineage>
        <taxon>Eukaryota</taxon>
        <taxon>Viridiplantae</taxon>
        <taxon>Streptophyta</taxon>
        <taxon>Embryophyta</taxon>
        <taxon>Tracheophyta</taxon>
        <taxon>Spermatophyta</taxon>
        <taxon>Magnoliopsida</taxon>
        <taxon>eudicotyledons</taxon>
        <taxon>Gunneridae</taxon>
        <taxon>Pentapetalae</taxon>
        <taxon>asterids</taxon>
        <taxon>lamiids</taxon>
        <taxon>Solanales</taxon>
        <taxon>Solanaceae</taxon>
        <taxon>Solanoideae</taxon>
        <taxon>Solaneae</taxon>
        <taxon>Solanum</taxon>
    </lineage>
</organism>
<dbReference type="Proteomes" id="UP000824120">
    <property type="component" value="Chromosome 9"/>
</dbReference>
<evidence type="ECO:0008006" key="3">
    <source>
        <dbReference type="Google" id="ProtNLM"/>
    </source>
</evidence>
<accession>A0A9J5XC86</accession>
<reference evidence="1 2" key="1">
    <citation type="submission" date="2020-09" db="EMBL/GenBank/DDBJ databases">
        <title>De no assembly of potato wild relative species, Solanum commersonii.</title>
        <authorList>
            <person name="Cho K."/>
        </authorList>
    </citation>
    <scope>NUCLEOTIDE SEQUENCE [LARGE SCALE GENOMIC DNA]</scope>
    <source>
        <strain evidence="1">LZ3.2</strain>
        <tissue evidence="1">Leaf</tissue>
    </source>
</reference>
<name>A0A9J5XC86_SOLCO</name>
<keyword evidence="2" id="KW-1185">Reference proteome</keyword>
<sequence>MDKGASFNIGVTQPISSNTNRIYDSDDDKWVENISNFARPTINEEESKYFQIEQGSTIILKIKCCKKNTQKGRKTAPPISRPSLSKYLVDGVYIPVNCDGLFHWVLAIVELK</sequence>
<evidence type="ECO:0000313" key="2">
    <source>
        <dbReference type="Proteomes" id="UP000824120"/>
    </source>
</evidence>
<evidence type="ECO:0000313" key="1">
    <source>
        <dbReference type="EMBL" id="KAG5584854.1"/>
    </source>
</evidence>
<proteinExistence type="predicted"/>